<evidence type="ECO:0000256" key="1">
    <source>
        <dbReference type="ARBA" id="ARBA00004604"/>
    </source>
</evidence>
<dbReference type="PANTHER" id="PTHR18359">
    <property type="entry name" value="WD-REPEAT PROTEIN-RELATED"/>
    <property type="match status" value="1"/>
</dbReference>
<feature type="repeat" description="WD" evidence="7">
    <location>
        <begin position="366"/>
        <end position="398"/>
    </location>
</feature>
<dbReference type="InterPro" id="IPR045161">
    <property type="entry name" value="Utp18"/>
</dbReference>
<dbReference type="Proteomes" id="UP001642520">
    <property type="component" value="Unassembled WGS sequence"/>
</dbReference>
<protein>
    <recommendedName>
        <fullName evidence="11">U3 small nucleolar RNA-associated protein 18 homolog</fullName>
    </recommendedName>
</protein>
<evidence type="ECO:0000256" key="4">
    <source>
        <dbReference type="ARBA" id="ARBA00022737"/>
    </source>
</evidence>
<keyword evidence="10" id="KW-1185">Reference proteome</keyword>
<keyword evidence="4" id="KW-0677">Repeat</keyword>
<dbReference type="Gene3D" id="2.130.10.10">
    <property type="entry name" value="YVTN repeat-like/Quinoprotein amine dehydrogenase"/>
    <property type="match status" value="1"/>
</dbReference>
<feature type="compositionally biased region" description="Basic residues" evidence="8">
    <location>
        <begin position="1"/>
        <end position="10"/>
    </location>
</feature>
<reference evidence="9 10" key="1">
    <citation type="submission" date="2024-08" db="EMBL/GenBank/DDBJ databases">
        <authorList>
            <person name="Will J Nash"/>
            <person name="Angela Man"/>
            <person name="Seanna McTaggart"/>
            <person name="Kendall Baker"/>
            <person name="Tom Barker"/>
            <person name="Leah Catchpole"/>
            <person name="Alex Durrant"/>
            <person name="Karim Gharbi"/>
            <person name="Naomi Irish"/>
            <person name="Gemy Kaithakottil"/>
            <person name="Debby Ku"/>
            <person name="Aaliyah Providence"/>
            <person name="Felix Shaw"/>
            <person name="David Swarbreck"/>
            <person name="Chris Watkins"/>
            <person name="Ann M. McCartney"/>
            <person name="Giulio Formenti"/>
            <person name="Alice Mouton"/>
            <person name="Noel Vella"/>
            <person name="Bjorn M von Reumont"/>
            <person name="Adriana Vella"/>
            <person name="Wilfried Haerty"/>
        </authorList>
    </citation>
    <scope>NUCLEOTIDE SEQUENCE [LARGE SCALE GENOMIC DNA]</scope>
</reference>
<evidence type="ECO:0000256" key="3">
    <source>
        <dbReference type="ARBA" id="ARBA00022574"/>
    </source>
</evidence>
<evidence type="ECO:0000256" key="2">
    <source>
        <dbReference type="ARBA" id="ARBA00022552"/>
    </source>
</evidence>
<feature type="region of interest" description="Disordered" evidence="8">
    <location>
        <begin position="1"/>
        <end position="22"/>
    </location>
</feature>
<dbReference type="InterPro" id="IPR036322">
    <property type="entry name" value="WD40_repeat_dom_sf"/>
</dbReference>
<comment type="similarity">
    <text evidence="6">Belongs to the WD repeat UTP18 family.</text>
</comment>
<evidence type="ECO:0000256" key="5">
    <source>
        <dbReference type="ARBA" id="ARBA00023242"/>
    </source>
</evidence>
<evidence type="ECO:0000256" key="8">
    <source>
        <dbReference type="SAM" id="MobiDB-lite"/>
    </source>
</evidence>
<dbReference type="Pfam" id="PF00400">
    <property type="entry name" value="WD40"/>
    <property type="match status" value="1"/>
</dbReference>
<keyword evidence="3 7" id="KW-0853">WD repeat</keyword>
<dbReference type="SUPFAM" id="SSF50978">
    <property type="entry name" value="WD40 repeat-like"/>
    <property type="match status" value="1"/>
</dbReference>
<dbReference type="InterPro" id="IPR001680">
    <property type="entry name" value="WD40_rpt"/>
</dbReference>
<evidence type="ECO:0000256" key="7">
    <source>
        <dbReference type="PROSITE-ProRule" id="PRU00221"/>
    </source>
</evidence>
<evidence type="ECO:0000256" key="6">
    <source>
        <dbReference type="ARBA" id="ARBA00025767"/>
    </source>
</evidence>
<comment type="subcellular location">
    <subcellularLocation>
        <location evidence="1">Nucleus</location>
        <location evidence="1">Nucleolus</location>
    </subcellularLocation>
</comment>
<evidence type="ECO:0008006" key="11">
    <source>
        <dbReference type="Google" id="ProtNLM"/>
    </source>
</evidence>
<dbReference type="InterPro" id="IPR015943">
    <property type="entry name" value="WD40/YVTN_repeat-like_dom_sf"/>
</dbReference>
<dbReference type="PROSITE" id="PS50082">
    <property type="entry name" value="WD_REPEATS_2"/>
    <property type="match status" value="1"/>
</dbReference>
<keyword evidence="2" id="KW-0698">rRNA processing</keyword>
<dbReference type="EMBL" id="CAXAJV020001292">
    <property type="protein sequence ID" value="CAL7941189.1"/>
    <property type="molecule type" value="Genomic_DNA"/>
</dbReference>
<evidence type="ECO:0000313" key="10">
    <source>
        <dbReference type="Proteomes" id="UP001642520"/>
    </source>
</evidence>
<sequence>MKKTNLKGKRVTNEAFTKKHNPSKTLYKKKFTALAKKTNLKSKQVTNETFTKKRDPSKVLYNKKFTAPLKKKRQNKYDPKEESRLERIVFGDPSDVISNLEDEENVITSDTKKTKKNIPIKDINKDSKEAAWVDEEDVRCSVEDAAKAQNRKIAEDAPENLYKDYLSNKYKRVVGTPKWAEPKKVDQDLDDLDIEILKHSCHLEKAKEKNLPKNIIDIKPMTAINRQTHTEGPVVSSVEFHPSSTVALVAGTSGVLSIFQIDGIENNKLHTMQFKKFPISAAKFLRDGTEVLVGSQYYPHCHSYNLISGKTYRIQLPHGVTNMQKYEISPDGKLLALCGRLGEIFLLTASSKELVGTLKMNAKCRALSFMPDSKTLVTHGDSNEMYIWDVNSRVCIHRAVDDGCLSCTSIAMSPNGQFLATGSKEGVVNLYDTKTVLQNQNPAPLKIVLNFVTSITSLKFNPYSEILGMASDKKYNAFRMLHLPSFTVFSNFPSFQTTISLPEAIDFSPGSGYLAISNRSYNAMLFRLKHYGNY</sequence>
<dbReference type="PANTHER" id="PTHR18359:SF0">
    <property type="entry name" value="U3 SMALL NUCLEOLAR RNA-ASSOCIATED PROTEIN 18 HOMOLOG"/>
    <property type="match status" value="1"/>
</dbReference>
<evidence type="ECO:0000313" key="9">
    <source>
        <dbReference type="EMBL" id="CAL7941189.1"/>
    </source>
</evidence>
<dbReference type="SMART" id="SM00320">
    <property type="entry name" value="WD40"/>
    <property type="match status" value="3"/>
</dbReference>
<keyword evidence="5" id="KW-0539">Nucleus</keyword>
<gene>
    <name evidence="9" type="ORF">XYLVIOL_LOCUS4869</name>
</gene>
<name>A0ABP1NMR2_XYLVO</name>
<organism evidence="9 10">
    <name type="scientific">Xylocopa violacea</name>
    <name type="common">Violet carpenter bee</name>
    <name type="synonym">Apis violacea</name>
    <dbReference type="NCBI Taxonomy" id="135666"/>
    <lineage>
        <taxon>Eukaryota</taxon>
        <taxon>Metazoa</taxon>
        <taxon>Ecdysozoa</taxon>
        <taxon>Arthropoda</taxon>
        <taxon>Hexapoda</taxon>
        <taxon>Insecta</taxon>
        <taxon>Pterygota</taxon>
        <taxon>Neoptera</taxon>
        <taxon>Endopterygota</taxon>
        <taxon>Hymenoptera</taxon>
        <taxon>Apocrita</taxon>
        <taxon>Aculeata</taxon>
        <taxon>Apoidea</taxon>
        <taxon>Anthophila</taxon>
        <taxon>Apidae</taxon>
        <taxon>Xylocopa</taxon>
        <taxon>Xylocopa</taxon>
    </lineage>
</organism>
<comment type="caution">
    <text evidence="9">The sequence shown here is derived from an EMBL/GenBank/DDBJ whole genome shotgun (WGS) entry which is preliminary data.</text>
</comment>
<proteinExistence type="inferred from homology"/>
<accession>A0ABP1NMR2</accession>